<sequence>MPKKKQVTLQNSIQGKFIPRNVPPPGSAFPSRANDNRFNAKMAELLASSSTMSDENEVVSNRSSQDDR</sequence>
<dbReference type="AlphaFoldDB" id="A0A822ARD7"/>
<dbReference type="Proteomes" id="UP000663848">
    <property type="component" value="Unassembled WGS sequence"/>
</dbReference>
<comment type="caution">
    <text evidence="2">The sequence shown here is derived from an EMBL/GenBank/DDBJ whole genome shotgun (WGS) entry which is preliminary data.</text>
</comment>
<feature type="non-terminal residue" evidence="2">
    <location>
        <position position="1"/>
    </location>
</feature>
<dbReference type="EMBL" id="CAJOBR010032925">
    <property type="protein sequence ID" value="CAF5001108.1"/>
    <property type="molecule type" value="Genomic_DNA"/>
</dbReference>
<name>A0A822ARD7_9BILA</name>
<feature type="compositionally biased region" description="Polar residues" evidence="1">
    <location>
        <begin position="47"/>
        <end position="68"/>
    </location>
</feature>
<protein>
    <submittedName>
        <fullName evidence="2">Uncharacterized protein</fullName>
    </submittedName>
</protein>
<evidence type="ECO:0000256" key="1">
    <source>
        <dbReference type="SAM" id="MobiDB-lite"/>
    </source>
</evidence>
<evidence type="ECO:0000313" key="2">
    <source>
        <dbReference type="EMBL" id="CAF5001108.1"/>
    </source>
</evidence>
<gene>
    <name evidence="2" type="ORF">QYT958_LOCUS38126</name>
</gene>
<organism evidence="2 3">
    <name type="scientific">Rotaria socialis</name>
    <dbReference type="NCBI Taxonomy" id="392032"/>
    <lineage>
        <taxon>Eukaryota</taxon>
        <taxon>Metazoa</taxon>
        <taxon>Spiralia</taxon>
        <taxon>Gnathifera</taxon>
        <taxon>Rotifera</taxon>
        <taxon>Eurotatoria</taxon>
        <taxon>Bdelloidea</taxon>
        <taxon>Philodinida</taxon>
        <taxon>Philodinidae</taxon>
        <taxon>Rotaria</taxon>
    </lineage>
</organism>
<reference evidence="2" key="1">
    <citation type="submission" date="2021-02" db="EMBL/GenBank/DDBJ databases">
        <authorList>
            <person name="Nowell W R."/>
        </authorList>
    </citation>
    <scope>NUCLEOTIDE SEQUENCE</scope>
</reference>
<proteinExistence type="predicted"/>
<feature type="region of interest" description="Disordered" evidence="1">
    <location>
        <begin position="46"/>
        <end position="68"/>
    </location>
</feature>
<evidence type="ECO:0000313" key="3">
    <source>
        <dbReference type="Proteomes" id="UP000663848"/>
    </source>
</evidence>
<accession>A0A822ARD7</accession>